<organism evidence="5 6">
    <name type="scientific">Acinetobacter baumannii (strain 1295743)</name>
    <dbReference type="NCBI Taxonomy" id="1310613"/>
    <lineage>
        <taxon>Bacteria</taxon>
        <taxon>Pseudomonadati</taxon>
        <taxon>Pseudomonadota</taxon>
        <taxon>Gammaproteobacteria</taxon>
        <taxon>Moraxellales</taxon>
        <taxon>Moraxellaceae</taxon>
        <taxon>Acinetobacter</taxon>
        <taxon>Acinetobacter calcoaceticus/baumannii complex</taxon>
    </lineage>
</organism>
<evidence type="ECO:0000256" key="4">
    <source>
        <dbReference type="ARBA" id="ARBA00023002"/>
    </source>
</evidence>
<dbReference type="PANTHER" id="PTHR41534:SF1">
    <property type="entry name" value="BLR3401 PROTEIN"/>
    <property type="match status" value="1"/>
</dbReference>
<name>A0A009HJQ6_ACIB9</name>
<evidence type="ECO:0000313" key="6">
    <source>
        <dbReference type="Proteomes" id="UP000020595"/>
    </source>
</evidence>
<dbReference type="EMBL" id="JEWH01000051">
    <property type="protein sequence ID" value="EXB04387.1"/>
    <property type="molecule type" value="Genomic_DNA"/>
</dbReference>
<dbReference type="Pfam" id="PF00866">
    <property type="entry name" value="Ring_hydroxyl_B"/>
    <property type="match status" value="1"/>
</dbReference>
<comment type="caution">
    <text evidence="5">The sequence shown here is derived from an EMBL/GenBank/DDBJ whole genome shotgun (WGS) entry which is preliminary data.</text>
</comment>
<comment type="similarity">
    <text evidence="1">Belongs to the bacterial ring-hydroxylating dioxygenase beta subunit family.</text>
</comment>
<reference evidence="5 6" key="1">
    <citation type="submission" date="2014-02" db="EMBL/GenBank/DDBJ databases">
        <title>Comparative genomics and transcriptomics to identify genetic mechanisms underlying the emergence of carbapenem resistant Acinetobacter baumannii (CRAb).</title>
        <authorList>
            <person name="Harris A.D."/>
            <person name="Johnson K.J."/>
            <person name="George J."/>
            <person name="Shefchek K."/>
            <person name="Daugherty S.C."/>
            <person name="Parankush S."/>
            <person name="Sadzewicz L."/>
            <person name="Tallon L."/>
            <person name="Sengamalay N."/>
            <person name="Hazen T.H."/>
            <person name="Rasko D.A."/>
        </authorList>
    </citation>
    <scope>NUCLEOTIDE SEQUENCE [LARGE SCALE GENOMIC DNA]</scope>
    <source>
        <strain evidence="5 6">1295743</strain>
    </source>
</reference>
<evidence type="ECO:0000256" key="1">
    <source>
        <dbReference type="ARBA" id="ARBA00009570"/>
    </source>
</evidence>
<dbReference type="GO" id="GO:0018618">
    <property type="term" value="F:anthranilate 1,2-dioxygenase (deaminating, decarboxylating) activity"/>
    <property type="evidence" value="ECO:0007669"/>
    <property type="project" value="UniProtKB-EC"/>
</dbReference>
<dbReference type="PANTHER" id="PTHR41534">
    <property type="entry name" value="BLR3401 PROTEIN"/>
    <property type="match status" value="1"/>
</dbReference>
<keyword evidence="2" id="KW-0058">Aromatic hydrocarbons catabolism</keyword>
<dbReference type="SUPFAM" id="SSF54427">
    <property type="entry name" value="NTF2-like"/>
    <property type="match status" value="1"/>
</dbReference>
<dbReference type="GO" id="GO:0019380">
    <property type="term" value="P:3-phenylpropionate catabolic process"/>
    <property type="evidence" value="ECO:0007669"/>
    <property type="project" value="TreeGrafter"/>
</dbReference>
<protein>
    <submittedName>
        <fullName evidence="5">Anthranilate 1,2-dioxygenase, small subunit</fullName>
        <ecNumber evidence="5">1.14.12.1</ecNumber>
    </submittedName>
</protein>
<dbReference type="NCBIfam" id="TIGR03231">
    <property type="entry name" value="anthran_1_2_B"/>
    <property type="match status" value="1"/>
</dbReference>
<keyword evidence="4 5" id="KW-0560">Oxidoreductase</keyword>
<evidence type="ECO:0000313" key="5">
    <source>
        <dbReference type="EMBL" id="EXB04387.1"/>
    </source>
</evidence>
<proteinExistence type="inferred from homology"/>
<dbReference type="Gene3D" id="3.10.450.50">
    <property type="match status" value="1"/>
</dbReference>
<evidence type="ECO:0000256" key="2">
    <source>
        <dbReference type="ARBA" id="ARBA00022797"/>
    </source>
</evidence>
<keyword evidence="3 5" id="KW-0223">Dioxygenase</keyword>
<sequence length="163" mass="19160">MSQELHFAVSQFLYKKAELCDAYDWDAYLELYDEDSEYHIPQWIDDHSYVQDPNQGLSYIYYADRTGLEDRVFRIRTGKAASATPLPRTLHSINNIRVKTLEDGLIEAKVAWQTLYNRQGLEGCFYGHATYLLRQTADSFRIRRQHSILLNDKIDSVLDFYHV</sequence>
<dbReference type="AlphaFoldDB" id="A0A009HJQ6"/>
<dbReference type="PATRIC" id="fig|1310613.3.peg.3066"/>
<dbReference type="RefSeq" id="WP_016686145.1">
    <property type="nucleotide sequence ID" value="NZ_JEWH01000051.1"/>
</dbReference>
<evidence type="ECO:0000256" key="3">
    <source>
        <dbReference type="ARBA" id="ARBA00022964"/>
    </source>
</evidence>
<gene>
    <name evidence="5" type="primary">antB</name>
    <name evidence="5" type="ORF">J512_3193</name>
</gene>
<dbReference type="InterPro" id="IPR017640">
    <property type="entry name" value="Anthranilate_1-2-diOase_ssu"/>
</dbReference>
<dbReference type="CDD" id="cd00667">
    <property type="entry name" value="ring_hydroxylating_dioxygenases_beta"/>
    <property type="match status" value="1"/>
</dbReference>
<dbReference type="InterPro" id="IPR000391">
    <property type="entry name" value="Rng_hydr_dOase-bsu"/>
</dbReference>
<accession>A0A009HJQ6</accession>
<dbReference type="Proteomes" id="UP000020595">
    <property type="component" value="Unassembled WGS sequence"/>
</dbReference>
<dbReference type="EC" id="1.14.12.1" evidence="5"/>
<dbReference type="InterPro" id="IPR032710">
    <property type="entry name" value="NTF2-like_dom_sf"/>
</dbReference>